<dbReference type="Pfam" id="PF02922">
    <property type="entry name" value="CBM_48"/>
    <property type="match status" value="1"/>
</dbReference>
<evidence type="ECO:0000256" key="7">
    <source>
        <dbReference type="ARBA" id="ARBA00022679"/>
    </source>
</evidence>
<dbReference type="PIRSF" id="PIRSF000463">
    <property type="entry name" value="GlgB"/>
    <property type="match status" value="1"/>
</dbReference>
<feature type="active site" description="Nucleophile" evidence="10 11">
    <location>
        <position position="440"/>
    </location>
</feature>
<dbReference type="PANTHER" id="PTHR43651:SF3">
    <property type="entry name" value="1,4-ALPHA-GLUCAN-BRANCHING ENZYME"/>
    <property type="match status" value="1"/>
</dbReference>
<dbReference type="NCBIfam" id="TIGR01515">
    <property type="entry name" value="branching_enzym"/>
    <property type="match status" value="1"/>
</dbReference>
<evidence type="ECO:0000256" key="3">
    <source>
        <dbReference type="ARBA" id="ARBA00004964"/>
    </source>
</evidence>
<dbReference type="SUPFAM" id="SSF51011">
    <property type="entry name" value="Glycosyl hydrolase domain"/>
    <property type="match status" value="1"/>
</dbReference>
<dbReference type="InterPro" id="IPR014756">
    <property type="entry name" value="Ig_E-set"/>
</dbReference>
<keyword evidence="8 10" id="KW-0320">Glycogen biosynthesis</keyword>
<gene>
    <name evidence="10 15" type="primary">glgB</name>
    <name evidence="14" type="ORF">ABIC99_001168</name>
    <name evidence="15" type="ORF">EWH46_08580</name>
</gene>
<dbReference type="HAMAP" id="MF_00685">
    <property type="entry name" value="GlgB"/>
    <property type="match status" value="1"/>
</dbReference>
<sequence>MPRKTSAPSPAPAAPAKKKSQTAGTAPAAVPETGRVDAATLDALMRADHGDPFAVLGMHHTGTALVVRALLPGAAEVELLDALGRRLCALTRQESSALFTGAVPRRRNPFEYRLRIRWTDAEGRALEPVVVDDAYRFAPLIRDTDLYLLAEGTHHRPYEWMGAHPQIHEGTGGTRFVVWAPSARRVSVVGSFNQWDGRRHLMRRRHECGLWEIFVPQVGEGDLYKFEVLGADGVVRVKADPYAFRAEVRPQTASVVQRLLPGVAIDETRRQANALDAAVSVYEVHLGSWRHGEDGRWLSYRELAEQLVPYVRDLGFTHIELLPVHEHPFDGSWGYQPTGLYAPTSRFGTPEDFRAFVDAAHAAGLGVILDWVPGHFPTDAFALAEFDGTHLYEHADPREGFHQDWNTLIYNYGRTEVRNFLVGNALYWIERFGIDGLRVDAVASMLYRDYSRRDGEWIPNRHGGRENLEAIEFLRRANFIVGTQRPEAVMIAEESTSFPLVTRPPSQDLQSGGLGFHYKWNMGWMNDTLAYFSRDPVYRSHHHDQLRFSLMYAFSENFVLPLSHDEVVHGKGSLIRKMPGDDWQKFANLRAYLGFMWGHPGKKLLFMGCEFAQWNEWNEAAQLDWPLLEQAPHAGVQRLVRDLNSVLRHYPALHQRDVQPDGFAWVSHEDAQHSVIVFERRAAPDEAGHASRVLVICNLTPVVRHGWRIGVPQAGAWRELINTDQAVYGGSGVGNGVLESEALPWQDQAQSIVMTLPPLATVMLVID</sequence>
<comment type="subunit">
    <text evidence="10">Monomer.</text>
</comment>
<dbReference type="Pfam" id="PF02806">
    <property type="entry name" value="Alpha-amylase_C"/>
    <property type="match status" value="1"/>
</dbReference>
<dbReference type="InterPro" id="IPR006407">
    <property type="entry name" value="GlgB"/>
</dbReference>
<name>A0A5C1PYP3_9BURK</name>
<dbReference type="EMBL" id="JBEPLS010000003">
    <property type="protein sequence ID" value="MET3603384.1"/>
    <property type="molecule type" value="Genomic_DNA"/>
</dbReference>
<comment type="function">
    <text evidence="2 10">Catalyzes the formation of the alpha-1,6-glucosidic linkages in glycogen by scission of a 1,4-alpha-linked oligosaccharide from growing alpha-1,4-glucan chains and the subsequent attachment of the oligosaccharide to the alpha-1,6 position.</text>
</comment>
<evidence type="ECO:0000313" key="16">
    <source>
        <dbReference type="Proteomes" id="UP000323522"/>
    </source>
</evidence>
<dbReference type="InterPro" id="IPR037439">
    <property type="entry name" value="Branching_enzy"/>
</dbReference>
<keyword evidence="5 10" id="KW-0321">Glycogen metabolism</keyword>
<evidence type="ECO:0000313" key="14">
    <source>
        <dbReference type="EMBL" id="MET3603384.1"/>
    </source>
</evidence>
<accession>A0A5C1PYP3</accession>
<evidence type="ECO:0000256" key="8">
    <source>
        <dbReference type="ARBA" id="ARBA00023056"/>
    </source>
</evidence>
<comment type="pathway">
    <text evidence="3 10">Glycan biosynthesis; glycogen biosynthesis.</text>
</comment>
<dbReference type="UniPathway" id="UPA00164"/>
<dbReference type="SMART" id="SM00642">
    <property type="entry name" value="Aamy"/>
    <property type="match status" value="1"/>
</dbReference>
<dbReference type="Pfam" id="PF22019">
    <property type="entry name" value="GlgB_N"/>
    <property type="match status" value="1"/>
</dbReference>
<evidence type="ECO:0000259" key="13">
    <source>
        <dbReference type="SMART" id="SM00642"/>
    </source>
</evidence>
<reference evidence="15 16" key="1">
    <citation type="submission" date="2019-02" db="EMBL/GenBank/DDBJ databases">
        <title>Complete Genome Sequence and Methylome Analysis of Sphaerotilus natans subsp. sulfidivorans D-507.</title>
        <authorList>
            <person name="Fomenkov A."/>
            <person name="Gridneva E."/>
            <person name="Smolyakov D."/>
            <person name="Dubinina G."/>
            <person name="Vincze T."/>
            <person name="Grabovich M."/>
            <person name="Roberts R.J."/>
        </authorList>
    </citation>
    <scope>NUCLEOTIDE SEQUENCE [LARGE SCALE GENOMIC DNA]</scope>
    <source>
        <strain evidence="15 16">D-507</strain>
    </source>
</reference>
<evidence type="ECO:0000313" key="17">
    <source>
        <dbReference type="Proteomes" id="UP001549111"/>
    </source>
</evidence>
<dbReference type="GO" id="GO:0005978">
    <property type="term" value="P:glycogen biosynthetic process"/>
    <property type="evidence" value="ECO:0007669"/>
    <property type="project" value="UniProtKB-UniRule"/>
</dbReference>
<dbReference type="Gene3D" id="2.60.40.10">
    <property type="entry name" value="Immunoglobulins"/>
    <property type="match status" value="1"/>
</dbReference>
<organism evidence="15 16">
    <name type="scientific">Sphaerotilus sulfidivorans</name>
    <dbReference type="NCBI Taxonomy" id="639200"/>
    <lineage>
        <taxon>Bacteria</taxon>
        <taxon>Pseudomonadati</taxon>
        <taxon>Pseudomonadota</taxon>
        <taxon>Betaproteobacteria</taxon>
        <taxon>Burkholderiales</taxon>
        <taxon>Sphaerotilaceae</taxon>
        <taxon>Sphaerotilus</taxon>
    </lineage>
</organism>
<dbReference type="InterPro" id="IPR004193">
    <property type="entry name" value="Glyco_hydro_13_N"/>
</dbReference>
<dbReference type="KEGG" id="snn:EWH46_08580"/>
<evidence type="ECO:0000256" key="9">
    <source>
        <dbReference type="ARBA" id="ARBA00023277"/>
    </source>
</evidence>
<keyword evidence="17" id="KW-1185">Reference proteome</keyword>
<evidence type="ECO:0000256" key="4">
    <source>
        <dbReference type="ARBA" id="ARBA00009000"/>
    </source>
</evidence>
<dbReference type="Pfam" id="PF00128">
    <property type="entry name" value="Alpha-amylase"/>
    <property type="match status" value="1"/>
</dbReference>
<dbReference type="RefSeq" id="WP_149503539.1">
    <property type="nucleotide sequence ID" value="NZ_CP035708.1"/>
</dbReference>
<evidence type="ECO:0000256" key="12">
    <source>
        <dbReference type="SAM" id="MobiDB-lite"/>
    </source>
</evidence>
<feature type="active site" description="Proton donor" evidence="10 11">
    <location>
        <position position="493"/>
    </location>
</feature>
<proteinExistence type="inferred from homology"/>
<dbReference type="CDD" id="cd02855">
    <property type="entry name" value="E_set_GBE_prok_N"/>
    <property type="match status" value="1"/>
</dbReference>
<dbReference type="PANTHER" id="PTHR43651">
    <property type="entry name" value="1,4-ALPHA-GLUCAN-BRANCHING ENZYME"/>
    <property type="match status" value="1"/>
</dbReference>
<evidence type="ECO:0000256" key="10">
    <source>
        <dbReference type="HAMAP-Rule" id="MF_00685"/>
    </source>
</evidence>
<keyword evidence="7 10" id="KW-0808">Transferase</keyword>
<evidence type="ECO:0000256" key="5">
    <source>
        <dbReference type="ARBA" id="ARBA00022600"/>
    </source>
</evidence>
<evidence type="ECO:0000256" key="2">
    <source>
        <dbReference type="ARBA" id="ARBA00002953"/>
    </source>
</evidence>
<comment type="catalytic activity">
    <reaction evidence="1 10">
        <text>Transfers a segment of a (1-&gt;4)-alpha-D-glucan chain to a primary hydroxy group in a similar glucan chain.</text>
        <dbReference type="EC" id="2.4.1.18"/>
    </reaction>
</comment>
<dbReference type="InterPro" id="IPR013780">
    <property type="entry name" value="Glyco_hydro_b"/>
</dbReference>
<dbReference type="NCBIfam" id="NF003811">
    <property type="entry name" value="PRK05402.1"/>
    <property type="match status" value="1"/>
</dbReference>
<protein>
    <recommendedName>
        <fullName evidence="10">1,4-alpha-glucan branching enzyme GlgB</fullName>
        <ecNumber evidence="10">2.4.1.18</ecNumber>
    </recommendedName>
    <alternativeName>
        <fullName evidence="10">1,4-alpha-D-glucan:1,4-alpha-D-glucan 6-glucosyl-transferase</fullName>
    </alternativeName>
    <alternativeName>
        <fullName evidence="10">Alpha-(1-&gt;4)-glucan branching enzyme</fullName>
    </alternativeName>
    <alternativeName>
        <fullName evidence="10">Glycogen branching enzyme</fullName>
        <shortName evidence="10">BE</shortName>
    </alternativeName>
</protein>
<feature type="domain" description="Glycosyl hydrolase family 13 catalytic" evidence="13">
    <location>
        <begin position="283"/>
        <end position="641"/>
    </location>
</feature>
<dbReference type="Gene3D" id="3.20.20.80">
    <property type="entry name" value="Glycosidases"/>
    <property type="match status" value="1"/>
</dbReference>
<feature type="region of interest" description="Disordered" evidence="12">
    <location>
        <begin position="1"/>
        <end position="33"/>
    </location>
</feature>
<evidence type="ECO:0000256" key="6">
    <source>
        <dbReference type="ARBA" id="ARBA00022676"/>
    </source>
</evidence>
<keyword evidence="9 10" id="KW-0119">Carbohydrate metabolism</keyword>
<dbReference type="GO" id="GO:0003844">
    <property type="term" value="F:1,4-alpha-glucan branching enzyme activity"/>
    <property type="evidence" value="ECO:0007669"/>
    <property type="project" value="UniProtKB-UniRule"/>
</dbReference>
<dbReference type="InterPro" id="IPR017853">
    <property type="entry name" value="GH"/>
</dbReference>
<dbReference type="EC" id="2.4.1.18" evidence="10"/>
<dbReference type="InterPro" id="IPR013783">
    <property type="entry name" value="Ig-like_fold"/>
</dbReference>
<dbReference type="CDD" id="cd11322">
    <property type="entry name" value="AmyAc_Glg_BE"/>
    <property type="match status" value="1"/>
</dbReference>
<dbReference type="Proteomes" id="UP001549111">
    <property type="component" value="Unassembled WGS sequence"/>
</dbReference>
<comment type="similarity">
    <text evidence="4 10">Belongs to the glycosyl hydrolase 13 family. GlgB subfamily.</text>
</comment>
<dbReference type="FunFam" id="2.60.40.1180:FF:000002">
    <property type="entry name" value="1,4-alpha-glucan branching enzyme GlgB"/>
    <property type="match status" value="1"/>
</dbReference>
<evidence type="ECO:0000256" key="1">
    <source>
        <dbReference type="ARBA" id="ARBA00000826"/>
    </source>
</evidence>
<evidence type="ECO:0000313" key="15">
    <source>
        <dbReference type="EMBL" id="QEN00825.1"/>
    </source>
</evidence>
<reference evidence="14 17" key="2">
    <citation type="submission" date="2024-06" db="EMBL/GenBank/DDBJ databases">
        <title>Genomic Encyclopedia of Type Strains, Phase IV (KMG-IV): sequencing the most valuable type-strain genomes for metagenomic binning, comparative biology and taxonomic classification.</title>
        <authorList>
            <person name="Goeker M."/>
        </authorList>
    </citation>
    <scope>NUCLEOTIDE SEQUENCE [LARGE SCALE GENOMIC DNA]</scope>
    <source>
        <strain evidence="14 17">D-501</strain>
    </source>
</reference>
<dbReference type="InterPro" id="IPR054169">
    <property type="entry name" value="GlgB_N"/>
</dbReference>
<dbReference type="InterPro" id="IPR006048">
    <property type="entry name" value="A-amylase/branching_C"/>
</dbReference>
<dbReference type="InterPro" id="IPR006047">
    <property type="entry name" value="GH13_cat_dom"/>
</dbReference>
<dbReference type="Proteomes" id="UP000323522">
    <property type="component" value="Chromosome"/>
</dbReference>
<dbReference type="GO" id="GO:0005829">
    <property type="term" value="C:cytosol"/>
    <property type="evidence" value="ECO:0007669"/>
    <property type="project" value="TreeGrafter"/>
</dbReference>
<dbReference type="EMBL" id="CP035708">
    <property type="protein sequence ID" value="QEN00825.1"/>
    <property type="molecule type" value="Genomic_DNA"/>
</dbReference>
<dbReference type="OrthoDB" id="9800174at2"/>
<dbReference type="GO" id="GO:0004553">
    <property type="term" value="F:hydrolase activity, hydrolyzing O-glycosyl compounds"/>
    <property type="evidence" value="ECO:0007669"/>
    <property type="project" value="InterPro"/>
</dbReference>
<dbReference type="Gene3D" id="2.60.40.1180">
    <property type="entry name" value="Golgi alpha-mannosidase II"/>
    <property type="match status" value="1"/>
</dbReference>
<keyword evidence="6 10" id="KW-0328">Glycosyltransferase</keyword>
<dbReference type="NCBIfam" id="NF008967">
    <property type="entry name" value="PRK12313.1"/>
    <property type="match status" value="1"/>
</dbReference>
<dbReference type="InterPro" id="IPR044143">
    <property type="entry name" value="GlgB_N_E_set_prok"/>
</dbReference>
<dbReference type="AlphaFoldDB" id="A0A5C1PYP3"/>
<dbReference type="GO" id="GO:0043169">
    <property type="term" value="F:cation binding"/>
    <property type="evidence" value="ECO:0007669"/>
    <property type="project" value="InterPro"/>
</dbReference>
<dbReference type="FunFam" id="2.60.40.10:FF:000169">
    <property type="entry name" value="1,4-alpha-glucan branching enzyme GlgB"/>
    <property type="match status" value="1"/>
</dbReference>
<evidence type="ECO:0000256" key="11">
    <source>
        <dbReference type="PIRSR" id="PIRSR000463-1"/>
    </source>
</evidence>
<dbReference type="SUPFAM" id="SSF51445">
    <property type="entry name" value="(Trans)glycosidases"/>
    <property type="match status" value="1"/>
</dbReference>
<dbReference type="SUPFAM" id="SSF81296">
    <property type="entry name" value="E set domains"/>
    <property type="match status" value="2"/>
</dbReference>
<dbReference type="FunFam" id="3.20.20.80:FF:000003">
    <property type="entry name" value="1,4-alpha-glucan branching enzyme GlgB"/>
    <property type="match status" value="1"/>
</dbReference>